<feature type="domain" description="AB hydrolase-1" evidence="1">
    <location>
        <begin position="36"/>
        <end position="281"/>
    </location>
</feature>
<dbReference type="PANTHER" id="PTHR43194">
    <property type="entry name" value="HYDROLASE ALPHA/BETA FOLD FAMILY"/>
    <property type="match status" value="1"/>
</dbReference>
<dbReference type="InterPro" id="IPR000073">
    <property type="entry name" value="AB_hydrolase_1"/>
</dbReference>
<dbReference type="KEGG" id="kmn:HW532_03160"/>
<evidence type="ECO:0000259" key="1">
    <source>
        <dbReference type="Pfam" id="PF12697"/>
    </source>
</evidence>
<dbReference type="RefSeq" id="WP_213163024.1">
    <property type="nucleotide sequence ID" value="NZ_CP058214.1"/>
</dbReference>
<dbReference type="InterPro" id="IPR050228">
    <property type="entry name" value="Carboxylesterase_BioH"/>
</dbReference>
<evidence type="ECO:0000313" key="3">
    <source>
        <dbReference type="Proteomes" id="UP000593594"/>
    </source>
</evidence>
<name>A0A7S8C1X7_9HYPH</name>
<dbReference type="AlphaFoldDB" id="A0A7S8C1X7"/>
<dbReference type="Pfam" id="PF12697">
    <property type="entry name" value="Abhydrolase_6"/>
    <property type="match status" value="1"/>
</dbReference>
<proteinExistence type="predicted"/>
<dbReference type="PANTHER" id="PTHR43194:SF2">
    <property type="entry name" value="PEROXISOMAL MEMBRANE PROTEIN LPX1"/>
    <property type="match status" value="1"/>
</dbReference>
<dbReference type="GO" id="GO:0016787">
    <property type="term" value="F:hydrolase activity"/>
    <property type="evidence" value="ECO:0007669"/>
    <property type="project" value="UniProtKB-KW"/>
</dbReference>
<sequence>MDHGASAYREIRFTVQDGLTLVARDYGSAETGATPVLCLPGLTRNAKDFHELALRLAPRRRVLALDFRGRGRSDRAADWRSYTVPVECTDVLQLLALTGIGRVVAIGTSRGGLVAMALAAARPAALAGVVLNDVGPVLESEGLIQIRRRLDGATAPRDWADATEAVKAANPGFEGLTEADWQAFARRLYRDENGRPALDYDPDIARTFPTEAMLESGALPPAWPSFMALAGRPVLVVRGANSDLLSAATVKAMQTAMPALEAVTVPGRAHPPFLTEPEAEAAIDRLLGRIP</sequence>
<dbReference type="Gene3D" id="3.40.50.1820">
    <property type="entry name" value="alpha/beta hydrolase"/>
    <property type="match status" value="1"/>
</dbReference>
<dbReference type="EMBL" id="CP058214">
    <property type="protein sequence ID" value="QPC41797.1"/>
    <property type="molecule type" value="Genomic_DNA"/>
</dbReference>
<dbReference type="SUPFAM" id="SSF53474">
    <property type="entry name" value="alpha/beta-Hydrolases"/>
    <property type="match status" value="1"/>
</dbReference>
<dbReference type="Proteomes" id="UP000593594">
    <property type="component" value="Chromosome"/>
</dbReference>
<reference evidence="2 3" key="1">
    <citation type="submission" date="2020-06" db="EMBL/GenBank/DDBJ databases">
        <title>Genome sequence of 2 isolates from Red Sea Mangroves.</title>
        <authorList>
            <person name="Sefrji F."/>
            <person name="Michoud G."/>
            <person name="Merlino G."/>
            <person name="Daffonchio D."/>
        </authorList>
    </citation>
    <scope>NUCLEOTIDE SEQUENCE [LARGE SCALE GENOMIC DNA]</scope>
    <source>
        <strain evidence="2 3">R1DC25</strain>
    </source>
</reference>
<gene>
    <name evidence="2" type="ORF">HW532_03160</name>
</gene>
<keyword evidence="3" id="KW-1185">Reference proteome</keyword>
<organism evidence="2 3">
    <name type="scientific">Kaustia mangrovi</name>
    <dbReference type="NCBI Taxonomy" id="2593653"/>
    <lineage>
        <taxon>Bacteria</taxon>
        <taxon>Pseudomonadati</taxon>
        <taxon>Pseudomonadota</taxon>
        <taxon>Alphaproteobacteria</taxon>
        <taxon>Hyphomicrobiales</taxon>
        <taxon>Parvibaculaceae</taxon>
        <taxon>Kaustia</taxon>
    </lineage>
</organism>
<evidence type="ECO:0000313" key="2">
    <source>
        <dbReference type="EMBL" id="QPC41797.1"/>
    </source>
</evidence>
<accession>A0A7S8C1X7</accession>
<keyword evidence="2" id="KW-0378">Hydrolase</keyword>
<protein>
    <submittedName>
        <fullName evidence="2">Alpha/beta hydrolase</fullName>
    </submittedName>
</protein>
<dbReference type="InterPro" id="IPR029058">
    <property type="entry name" value="AB_hydrolase_fold"/>
</dbReference>